<dbReference type="EMBL" id="PYDT01000008">
    <property type="protein sequence ID" value="THU52630.1"/>
    <property type="molecule type" value="Genomic_DNA"/>
</dbReference>
<reference evidence="3 4" key="1">
    <citation type="journal article" date="2019" name="Nat. Plants">
        <title>Genome sequencing of Musa balbisiana reveals subgenome evolution and function divergence in polyploid bananas.</title>
        <authorList>
            <person name="Yao X."/>
        </authorList>
    </citation>
    <scope>NUCLEOTIDE SEQUENCE [LARGE SCALE GENOMIC DNA]</scope>
    <source>
        <strain evidence="4">cv. DH-PKW</strain>
        <tissue evidence="3">Leaves</tissue>
    </source>
</reference>
<dbReference type="Proteomes" id="UP000317650">
    <property type="component" value="Chromosome 10"/>
</dbReference>
<feature type="domain" description="PWWP" evidence="2">
    <location>
        <begin position="80"/>
        <end position="140"/>
    </location>
</feature>
<dbReference type="PROSITE" id="PS50812">
    <property type="entry name" value="PWWP"/>
    <property type="match status" value="1"/>
</dbReference>
<name>A0A4S8IUY9_MUSBA</name>
<dbReference type="PANTHER" id="PTHR10688">
    <property type="entry name" value="PWWP DOMAIN-CONTAINING PROTEIN"/>
    <property type="match status" value="1"/>
</dbReference>
<comment type="caution">
    <text evidence="3">The sequence shown here is derived from an EMBL/GenBank/DDBJ whole genome shotgun (WGS) entry which is preliminary data.</text>
</comment>
<dbReference type="InterPro" id="IPR000313">
    <property type="entry name" value="PWWP_dom"/>
</dbReference>
<feature type="compositionally biased region" description="Basic and acidic residues" evidence="1">
    <location>
        <begin position="507"/>
        <end position="518"/>
    </location>
</feature>
<evidence type="ECO:0000313" key="4">
    <source>
        <dbReference type="Proteomes" id="UP000317650"/>
    </source>
</evidence>
<evidence type="ECO:0000256" key="1">
    <source>
        <dbReference type="SAM" id="MobiDB-lite"/>
    </source>
</evidence>
<evidence type="ECO:0000259" key="2">
    <source>
        <dbReference type="PROSITE" id="PS50812"/>
    </source>
</evidence>
<dbReference type="PANTHER" id="PTHR10688:SF14">
    <property type="entry name" value="PWWP DOMAIN-CONTAINING PROTEIN"/>
    <property type="match status" value="1"/>
</dbReference>
<feature type="region of interest" description="Disordered" evidence="1">
    <location>
        <begin position="493"/>
        <end position="527"/>
    </location>
</feature>
<dbReference type="Pfam" id="PF00855">
    <property type="entry name" value="PWWP"/>
    <property type="match status" value="1"/>
</dbReference>
<gene>
    <name evidence="3" type="ORF">C4D60_Mb10t05970</name>
</gene>
<evidence type="ECO:0000313" key="3">
    <source>
        <dbReference type="EMBL" id="THU52630.1"/>
    </source>
</evidence>
<dbReference type="InterPro" id="IPR052657">
    <property type="entry name" value="PDP_family_Arabidopsis"/>
</dbReference>
<dbReference type="SUPFAM" id="SSF63748">
    <property type="entry name" value="Tudor/PWWP/MBT"/>
    <property type="match status" value="1"/>
</dbReference>
<feature type="compositionally biased region" description="Basic and acidic residues" evidence="1">
    <location>
        <begin position="215"/>
        <end position="246"/>
    </location>
</feature>
<dbReference type="AlphaFoldDB" id="A0A4S8IUY9"/>
<organism evidence="3 4">
    <name type="scientific">Musa balbisiana</name>
    <name type="common">Banana</name>
    <dbReference type="NCBI Taxonomy" id="52838"/>
    <lineage>
        <taxon>Eukaryota</taxon>
        <taxon>Viridiplantae</taxon>
        <taxon>Streptophyta</taxon>
        <taxon>Embryophyta</taxon>
        <taxon>Tracheophyta</taxon>
        <taxon>Spermatophyta</taxon>
        <taxon>Magnoliopsida</taxon>
        <taxon>Liliopsida</taxon>
        <taxon>Zingiberales</taxon>
        <taxon>Musaceae</taxon>
        <taxon>Musa</taxon>
    </lineage>
</organism>
<protein>
    <recommendedName>
        <fullName evidence="2">PWWP domain-containing protein</fullName>
    </recommendedName>
</protein>
<feature type="compositionally biased region" description="Polar residues" evidence="1">
    <location>
        <begin position="180"/>
        <end position="197"/>
    </location>
</feature>
<dbReference type="STRING" id="52838.A0A4S8IUY9"/>
<accession>A0A4S8IUY9</accession>
<dbReference type="CDD" id="cd05162">
    <property type="entry name" value="PWWP"/>
    <property type="match status" value="1"/>
</dbReference>
<feature type="region of interest" description="Disordered" evidence="1">
    <location>
        <begin position="168"/>
        <end position="247"/>
    </location>
</feature>
<sequence>MNATVLCTHEVVRLPPLQHKLEASTTSLHDVGHKLRLLQVAGLEATLNIMKGHAFRSTATCVSNSLEASGNNQLFQKFIPGDIAWIKIHNNSWWPGQVVDEKSIDVKPKRKSKDEILIRLYGTYDYLYMDPLKCNVEFENFLKQDNITMKEAFQKSLDEDLSHTISSGYSKGRVSHFRGHTTSESPKGKMQKQNKTARNQKEVGSPSMRLGSSYKQKEGSSKQKRKYDARDKVARNTKTKEDEGREQGINVKYGKEAIGGNSIRQCTPENHNIAEKEIIGASGVKSTKRDCLRRSPRNADKKHEMEMYIIEWSRCQYTESCGSGKLNMMDKVNSGASNVKVMEQLCSEQSRQMDRVQIKEKLPGKASKEISGDEAAGTVIVKKYTLRKRKQKDAQLEVKKKFISEISKDKGKKNHESGLRDYVDKGVNSDLVPKRIRQNDFQELNHKNVAEQTMEMFSNEVAGNRAMEQGEARKNIAMKMVRIAASTCKNMKPSDLEQKRGNATHPKKIESPKSDHQAKFSAPESAVDISARKTKVMRSLGLIPPSGSPFHRNRMLEVAHLKT</sequence>
<keyword evidence="4" id="KW-1185">Reference proteome</keyword>
<proteinExistence type="predicted"/>
<dbReference type="Gene3D" id="2.30.30.140">
    <property type="match status" value="1"/>
</dbReference>